<gene>
    <name evidence="1" type="ORF">FD14_GL001286</name>
</gene>
<name>A0A0R2F7R4_9LACO</name>
<dbReference type="GO" id="GO:0046872">
    <property type="term" value="F:metal ion binding"/>
    <property type="evidence" value="ECO:0007669"/>
    <property type="project" value="InterPro"/>
</dbReference>
<protein>
    <submittedName>
        <fullName evidence="1">Uncharacterized protein</fullName>
    </submittedName>
</protein>
<dbReference type="GO" id="GO:0003677">
    <property type="term" value="F:DNA binding"/>
    <property type="evidence" value="ECO:0007669"/>
    <property type="project" value="InterPro"/>
</dbReference>
<sequence length="57" mass="6250">MMKDGRDCADVITQLSAVESSVKRVMSLIVEENIQQKLADKDDESGVAESLKLIAKL</sequence>
<evidence type="ECO:0000313" key="1">
    <source>
        <dbReference type="EMBL" id="KRN21164.1"/>
    </source>
</evidence>
<evidence type="ECO:0000313" key="2">
    <source>
        <dbReference type="Proteomes" id="UP000051442"/>
    </source>
</evidence>
<dbReference type="PATRIC" id="fig|1423804.4.peg.1385"/>
<comment type="caution">
    <text evidence="1">The sequence shown here is derived from an EMBL/GenBank/DDBJ whole genome shotgun (WGS) entry which is preliminary data.</text>
</comment>
<dbReference type="Proteomes" id="UP000051442">
    <property type="component" value="Unassembled WGS sequence"/>
</dbReference>
<dbReference type="GO" id="GO:0045892">
    <property type="term" value="P:negative regulation of DNA-templated transcription"/>
    <property type="evidence" value="ECO:0007669"/>
    <property type="project" value="UniProtKB-ARBA"/>
</dbReference>
<dbReference type="InterPro" id="IPR038390">
    <property type="entry name" value="Metal_Tscrpt_repr_sf"/>
</dbReference>
<accession>A0A0R2F7R4</accession>
<dbReference type="Pfam" id="PF02583">
    <property type="entry name" value="Trns_repr_metal"/>
    <property type="match status" value="1"/>
</dbReference>
<dbReference type="AlphaFoldDB" id="A0A0R2F7R4"/>
<dbReference type="InterPro" id="IPR003735">
    <property type="entry name" value="Metal_Tscrpt_repr"/>
</dbReference>
<dbReference type="EMBL" id="AYZM01000125">
    <property type="protein sequence ID" value="KRN21164.1"/>
    <property type="molecule type" value="Genomic_DNA"/>
</dbReference>
<proteinExistence type="predicted"/>
<organism evidence="1 2">
    <name type="scientific">Secundilactobacillus similis DSM 23365 = JCM 2765</name>
    <dbReference type="NCBI Taxonomy" id="1423804"/>
    <lineage>
        <taxon>Bacteria</taxon>
        <taxon>Bacillati</taxon>
        <taxon>Bacillota</taxon>
        <taxon>Bacilli</taxon>
        <taxon>Lactobacillales</taxon>
        <taxon>Lactobacillaceae</taxon>
        <taxon>Secundilactobacillus</taxon>
    </lineage>
</organism>
<dbReference type="STRING" id="1423804.FD14_GL001286"/>
<keyword evidence="2" id="KW-1185">Reference proteome</keyword>
<dbReference type="Gene3D" id="1.20.58.1000">
    <property type="entry name" value="Metal-sensitive repressor, helix protomer"/>
    <property type="match status" value="1"/>
</dbReference>
<reference evidence="1 2" key="1">
    <citation type="journal article" date="2015" name="Genome Announc.">
        <title>Expanding the biotechnology potential of lactobacilli through comparative genomics of 213 strains and associated genera.</title>
        <authorList>
            <person name="Sun Z."/>
            <person name="Harris H.M."/>
            <person name="McCann A."/>
            <person name="Guo C."/>
            <person name="Argimon S."/>
            <person name="Zhang W."/>
            <person name="Yang X."/>
            <person name="Jeffery I.B."/>
            <person name="Cooney J.C."/>
            <person name="Kagawa T.F."/>
            <person name="Liu W."/>
            <person name="Song Y."/>
            <person name="Salvetti E."/>
            <person name="Wrobel A."/>
            <person name="Rasinkangas P."/>
            <person name="Parkhill J."/>
            <person name="Rea M.C."/>
            <person name="O'Sullivan O."/>
            <person name="Ritari J."/>
            <person name="Douillard F.P."/>
            <person name="Paul Ross R."/>
            <person name="Yang R."/>
            <person name="Briner A.E."/>
            <person name="Felis G.E."/>
            <person name="de Vos W.M."/>
            <person name="Barrangou R."/>
            <person name="Klaenhammer T.R."/>
            <person name="Caufield P.W."/>
            <person name="Cui Y."/>
            <person name="Zhang H."/>
            <person name="O'Toole P.W."/>
        </authorList>
    </citation>
    <scope>NUCLEOTIDE SEQUENCE [LARGE SCALE GENOMIC DNA]</scope>
    <source>
        <strain evidence="1 2">DSM 23365</strain>
    </source>
</reference>